<reference evidence="1 2" key="1">
    <citation type="journal article" date="2001" name="Nature">
        <title>The highly reduced genome of an enslaved algal nucleus.</title>
        <authorList>
            <person name="Douglas S."/>
            <person name="Zauner S."/>
            <person name="Fraunholz M."/>
            <person name="Beaton M."/>
            <person name="Penny S."/>
            <person name="Deng L."/>
            <person name="Wu X."/>
            <person name="Reith M."/>
            <person name="Cavalier-Smith T."/>
            <person name="Maier U."/>
        </authorList>
    </citation>
    <scope>NUCLEOTIDE SEQUENCE [LARGE SCALE GENOMIC DNA]</scope>
</reference>
<dbReference type="AlphaFoldDB" id="Q98S75"/>
<dbReference type="RefSeq" id="XP_001713398.1">
    <property type="nucleotide sequence ID" value="XM_001713346.1"/>
</dbReference>
<dbReference type="Proteomes" id="UP000242167">
    <property type="component" value="Nucleomorph 3"/>
</dbReference>
<evidence type="ECO:0000313" key="1">
    <source>
        <dbReference type="EMBL" id="AAK39707.1"/>
    </source>
</evidence>
<sequence>MKINFYRKIKFNLKNKKLKEKKAIDKLNFYKSKTFFSKESVKYIGKYTNIIILFNKSINLKNKFYHKTSRLLRFIIFNLLSTSSKKKNLGKKIILYYIKKKKSSNDVENVMIRFPNIKLASNFFQKIKFYDTKDIECNFLKFFRLDKTYIYKKLNLFNTVSITKKNPNFCKLNSKKSFYNLIKTSKINLKCVFNKSLFYNFLIDKKNKSFTTLFNCIFLKTLI</sequence>
<keyword evidence="1" id="KW-0542">Nucleomorph</keyword>
<accession>Q98S75</accession>
<protein>
    <submittedName>
        <fullName evidence="1">Uncharacterized protein</fullName>
    </submittedName>
</protein>
<evidence type="ECO:0000313" key="2">
    <source>
        <dbReference type="Proteomes" id="UP000242167"/>
    </source>
</evidence>
<name>Q98S75_GUITH</name>
<organism evidence="1 2">
    <name type="scientific">Guillardia theta</name>
    <name type="common">Cryptophyte</name>
    <name type="synonym">Cryptomonas phi</name>
    <dbReference type="NCBI Taxonomy" id="55529"/>
    <lineage>
        <taxon>Eukaryota</taxon>
        <taxon>Cryptophyceae</taxon>
        <taxon>Pyrenomonadales</taxon>
        <taxon>Geminigeraceae</taxon>
        <taxon>Guillardia</taxon>
    </lineage>
</organism>
<dbReference type="PIR" id="G90126">
    <property type="entry name" value="G90126"/>
</dbReference>
<gene>
    <name evidence="1" type="primary">orf223</name>
</gene>
<proteinExistence type="predicted"/>
<dbReference type="EMBL" id="AF083031">
    <property type="protein sequence ID" value="AAK39707.1"/>
    <property type="molecule type" value="Genomic_DNA"/>
</dbReference>
<dbReference type="GeneID" id="857180"/>
<geneLocation type="nucleomorph" evidence="1"/>